<name>A0A6M3IQN9_9ZZZZ</name>
<accession>A0A6M3IQN9</accession>
<keyword evidence="1" id="KW-1133">Transmembrane helix</keyword>
<evidence type="ECO:0000256" key="1">
    <source>
        <dbReference type="SAM" id="Phobius"/>
    </source>
</evidence>
<dbReference type="AlphaFoldDB" id="A0A6M3IQN9"/>
<sequence>MRLKQYLIDEFEYIEFCNFIDNYSLNEGILDTVIGKLKEKIDLIKDVANKIGMDFGKLAIIFKDKKIFAFFQKIGWSFVKLFELVKKGFKLANTLSDVIAEYIAKNKVVQWTTEKLKDLDEYLSKHPKTRMIVGIAVAAILIYIWLNMTFVGDPSYDFNMGDILLAMAGKMSIAGIFGGANGIKLLMLFATGLAGLSFPWPGPTSIKFTGAVIGSLIHMIKKKFPEMRMKLTHLKTLLSRKE</sequence>
<gene>
    <name evidence="2" type="ORF">MM415B01218_0008</name>
</gene>
<feature type="transmembrane region" description="Helical" evidence="1">
    <location>
        <begin position="173"/>
        <end position="198"/>
    </location>
</feature>
<feature type="transmembrane region" description="Helical" evidence="1">
    <location>
        <begin position="131"/>
        <end position="152"/>
    </location>
</feature>
<keyword evidence="1" id="KW-0812">Transmembrane</keyword>
<proteinExistence type="predicted"/>
<keyword evidence="1" id="KW-0472">Membrane</keyword>
<organism evidence="2">
    <name type="scientific">viral metagenome</name>
    <dbReference type="NCBI Taxonomy" id="1070528"/>
    <lineage>
        <taxon>unclassified sequences</taxon>
        <taxon>metagenomes</taxon>
        <taxon>organismal metagenomes</taxon>
    </lineage>
</organism>
<evidence type="ECO:0000313" key="2">
    <source>
        <dbReference type="EMBL" id="QJA59949.1"/>
    </source>
</evidence>
<reference evidence="2" key="1">
    <citation type="submission" date="2020-03" db="EMBL/GenBank/DDBJ databases">
        <title>The deep terrestrial virosphere.</title>
        <authorList>
            <person name="Holmfeldt K."/>
            <person name="Nilsson E."/>
            <person name="Simone D."/>
            <person name="Lopez-Fernandez M."/>
            <person name="Wu X."/>
            <person name="de Brujin I."/>
            <person name="Lundin D."/>
            <person name="Andersson A."/>
            <person name="Bertilsson S."/>
            <person name="Dopson M."/>
        </authorList>
    </citation>
    <scope>NUCLEOTIDE SEQUENCE</scope>
    <source>
        <strain evidence="2">MM415B01218</strain>
    </source>
</reference>
<dbReference type="EMBL" id="MT141390">
    <property type="protein sequence ID" value="QJA59949.1"/>
    <property type="molecule type" value="Genomic_DNA"/>
</dbReference>
<feature type="transmembrane region" description="Helical" evidence="1">
    <location>
        <begin position="204"/>
        <end position="220"/>
    </location>
</feature>
<protein>
    <submittedName>
        <fullName evidence="2">Uncharacterized protein</fullName>
    </submittedName>
</protein>